<comment type="caution">
    <text evidence="3">The sequence shown here is derived from an EMBL/GenBank/DDBJ whole genome shotgun (WGS) entry which is preliminary data.</text>
</comment>
<feature type="region of interest" description="Disordered" evidence="1">
    <location>
        <begin position="64"/>
        <end position="89"/>
    </location>
</feature>
<accession>A0A2A4HXC9</accession>
<dbReference type="EMBL" id="NWVD01000006">
    <property type="protein sequence ID" value="PCG08317.1"/>
    <property type="molecule type" value="Genomic_DNA"/>
</dbReference>
<dbReference type="Proteomes" id="UP000218784">
    <property type="component" value="Unassembled WGS sequence"/>
</dbReference>
<keyword evidence="2" id="KW-0812">Transmembrane</keyword>
<organism evidence="3 4">
    <name type="scientific">Sphingomonas ginsenosidimutans</name>
    <dbReference type="NCBI Taxonomy" id="862134"/>
    <lineage>
        <taxon>Bacteria</taxon>
        <taxon>Pseudomonadati</taxon>
        <taxon>Pseudomonadota</taxon>
        <taxon>Alphaproteobacteria</taxon>
        <taxon>Sphingomonadales</taxon>
        <taxon>Sphingomonadaceae</taxon>
        <taxon>Sphingomonas</taxon>
    </lineage>
</organism>
<keyword evidence="2" id="KW-0472">Membrane</keyword>
<protein>
    <submittedName>
        <fullName evidence="3">Uncharacterized protein</fullName>
    </submittedName>
</protein>
<feature type="transmembrane region" description="Helical" evidence="2">
    <location>
        <begin position="20"/>
        <end position="42"/>
    </location>
</feature>
<dbReference type="RefSeq" id="WP_096613036.1">
    <property type="nucleotide sequence ID" value="NZ_JAIEOT010000030.1"/>
</dbReference>
<evidence type="ECO:0000313" key="3">
    <source>
        <dbReference type="EMBL" id="PCG08317.1"/>
    </source>
</evidence>
<gene>
    <name evidence="3" type="ORF">COA17_13130</name>
</gene>
<reference evidence="3 4" key="1">
    <citation type="submission" date="2017-09" db="EMBL/GenBank/DDBJ databases">
        <title>Sphingomonas ginsenosidimutans KACC 14949, whole genome shotgun sequence.</title>
        <authorList>
            <person name="Feng G."/>
            <person name="Zhu H."/>
        </authorList>
    </citation>
    <scope>NUCLEOTIDE SEQUENCE [LARGE SCALE GENOMIC DNA]</scope>
    <source>
        <strain evidence="3 4">KACC 14949</strain>
    </source>
</reference>
<name>A0A2A4HXC9_9SPHN</name>
<evidence type="ECO:0000256" key="2">
    <source>
        <dbReference type="SAM" id="Phobius"/>
    </source>
</evidence>
<keyword evidence="4" id="KW-1185">Reference proteome</keyword>
<dbReference type="AlphaFoldDB" id="A0A2A4HXC9"/>
<proteinExistence type="predicted"/>
<evidence type="ECO:0000256" key="1">
    <source>
        <dbReference type="SAM" id="MobiDB-lite"/>
    </source>
</evidence>
<sequence length="252" mass="26777">MAGASEDGEANHWPAFVDVLTAVIMVVTFLLVIMSAAIMHLSKRTVEVMQQKIEVLQDSRRAAEAARAGKAPADGGGTQDTGAIGLKPISSPRDAAAGSSIAQLGSPLVSETIVNGKDSLTILTRDTPDTQRIRVKSAEQPKETRGAQVTSSSTLLRVDFDADAIRYTDEDAKKVLDFLKTSVRPGTKYEVWSLVAGAGSVSEPMRIAFYRAATTRNLLIQAGIKPGDIVTQSRVVDPTSGDGNSVRIVVKN</sequence>
<keyword evidence="2" id="KW-1133">Transmembrane helix</keyword>
<evidence type="ECO:0000313" key="4">
    <source>
        <dbReference type="Proteomes" id="UP000218784"/>
    </source>
</evidence>